<feature type="chain" id="PRO_5046930369" evidence="2">
    <location>
        <begin position="20"/>
        <end position="383"/>
    </location>
</feature>
<evidence type="ECO:0000256" key="1">
    <source>
        <dbReference type="SAM" id="MobiDB-lite"/>
    </source>
</evidence>
<reference evidence="3" key="1">
    <citation type="submission" date="2022-10" db="EMBL/GenBank/DDBJ databases">
        <title>Adaptive evolution leads to modifications in subtelomeric GC content in a zoonotic Cryptosporidium species.</title>
        <authorList>
            <person name="Li J."/>
            <person name="Feng Y."/>
            <person name="Xiao L."/>
        </authorList>
    </citation>
    <scope>NUCLEOTIDE SEQUENCE</scope>
    <source>
        <strain evidence="3">25894</strain>
    </source>
</reference>
<evidence type="ECO:0000313" key="4">
    <source>
        <dbReference type="Proteomes" id="UP001071777"/>
    </source>
</evidence>
<feature type="signal peptide" evidence="2">
    <location>
        <begin position="1"/>
        <end position="19"/>
    </location>
</feature>
<comment type="caution">
    <text evidence="3">The sequence shown here is derived from an EMBL/GenBank/DDBJ whole genome shotgun (WGS) entry which is preliminary data.</text>
</comment>
<feature type="compositionally biased region" description="Basic and acidic residues" evidence="1">
    <location>
        <begin position="284"/>
        <end position="313"/>
    </location>
</feature>
<sequence length="383" mass="43003">MRLTFTISSALAFLGACLANEFDPFYMPMAQMHVPEMPPPPTAMTGALSNIYMSGPWMSPLEQKKWVESLRDYKLPIGYIPIMRRYQRLKESSIVERTRQWAEIAAWRFQSDPKYANSPLKYTVKDFEAMFQKFSAFGWSQEACEQVLLDMGIHSDSIEVWCSNIEPWGHDECADLTWADFVLVDDIENKFRGKLEQQSICRLNRLRRLPAEHLGSQRPSHSGDSDSGGRRDHLQNDGLYYDSGVQEGSAEAHPQGSGAGSGLRRGHISENARLQSQRRLQDRLGHEGRGEPDPGVLQKRDDLSAVEQSRQHGGDCLSVGMGHHLSVRGGLPGGLQEARKETKGAGGEGRDLDRWLLQPHPVVYYQMVEGLSDRPEAGCASFQ</sequence>
<keyword evidence="2" id="KW-0732">Signal</keyword>
<feature type="region of interest" description="Disordered" evidence="1">
    <location>
        <begin position="284"/>
        <end position="352"/>
    </location>
</feature>
<name>A0ABQ8P4U8_9CRYT</name>
<dbReference type="PROSITE" id="PS51257">
    <property type="entry name" value="PROKAR_LIPOPROTEIN"/>
    <property type="match status" value="1"/>
</dbReference>
<proteinExistence type="predicted"/>
<evidence type="ECO:0000256" key="2">
    <source>
        <dbReference type="SAM" id="SignalP"/>
    </source>
</evidence>
<feature type="compositionally biased region" description="Basic and acidic residues" evidence="1">
    <location>
        <begin position="221"/>
        <end position="235"/>
    </location>
</feature>
<feature type="region of interest" description="Disordered" evidence="1">
    <location>
        <begin position="212"/>
        <end position="265"/>
    </location>
</feature>
<feature type="compositionally biased region" description="Basic and acidic residues" evidence="1">
    <location>
        <begin position="337"/>
        <end position="352"/>
    </location>
</feature>
<gene>
    <name evidence="3" type="ORF">OJ252_3426</name>
</gene>
<evidence type="ECO:0000313" key="3">
    <source>
        <dbReference type="EMBL" id="KAJ1605645.1"/>
    </source>
</evidence>
<dbReference type="EMBL" id="JAPCXB010000166">
    <property type="protein sequence ID" value="KAJ1605645.1"/>
    <property type="molecule type" value="Genomic_DNA"/>
</dbReference>
<accession>A0ABQ8P4U8</accession>
<organism evidence="3 4">
    <name type="scientific">Cryptosporidium canis</name>
    <dbReference type="NCBI Taxonomy" id="195482"/>
    <lineage>
        <taxon>Eukaryota</taxon>
        <taxon>Sar</taxon>
        <taxon>Alveolata</taxon>
        <taxon>Apicomplexa</taxon>
        <taxon>Conoidasida</taxon>
        <taxon>Coccidia</taxon>
        <taxon>Eucoccidiorida</taxon>
        <taxon>Eimeriorina</taxon>
        <taxon>Cryptosporidiidae</taxon>
        <taxon>Cryptosporidium</taxon>
    </lineage>
</organism>
<dbReference type="Proteomes" id="UP001071777">
    <property type="component" value="Unassembled WGS sequence"/>
</dbReference>
<protein>
    <submittedName>
        <fullName evidence="3">Uncharacterized protein</fullName>
    </submittedName>
</protein>
<keyword evidence="4" id="KW-1185">Reference proteome</keyword>